<dbReference type="InterPro" id="IPR001128">
    <property type="entry name" value="Cyt_P450"/>
</dbReference>
<dbReference type="PANTHER" id="PTHR46696:SF1">
    <property type="entry name" value="CYTOCHROME P450 YJIB-RELATED"/>
    <property type="match status" value="1"/>
</dbReference>
<comment type="similarity">
    <text evidence="1 2">Belongs to the cytochrome P450 family.</text>
</comment>
<dbReference type="Pfam" id="PF00067">
    <property type="entry name" value="p450"/>
    <property type="match status" value="1"/>
</dbReference>
<evidence type="ECO:0000256" key="1">
    <source>
        <dbReference type="ARBA" id="ARBA00010617"/>
    </source>
</evidence>
<protein>
    <submittedName>
        <fullName evidence="3">Cytochrome P450</fullName>
    </submittedName>
</protein>
<evidence type="ECO:0000313" key="4">
    <source>
        <dbReference type="Proteomes" id="UP000561459"/>
    </source>
</evidence>
<dbReference type="InterPro" id="IPR036396">
    <property type="entry name" value="Cyt_P450_sf"/>
</dbReference>
<sequence>MSGTTNSRSAISSIDVSRPEIYRDDAWRPLFARLRAEDPVHYCEDSRFGPYWSITRYEDIYAIDADPGRFSSSYQRGGVTLDDNPNPTMITMDAPEHTTKRKAVTPVVAPKNLLRFEALIRDRVRSVLDNLPLDEEFNWVERVSIELTSMMLATLFGHDIEDRRRLVHWSDVIAADLDDPDSPIRTEEQRMAVVGEFHTMVNEAVARARLEEPRFDVVSLLAHSEVFADASPLEMTTTFSVLLVGGNDTTRNTMSGSIWGFSQSPEQFRLLRERPQLVGNAVAEMIRFQTPVITMRRTATEDIELHGRKIREGEKVMMWYISGNRDESVFEDPDRLRVDRENARQHIAFGMGPHRCLGSRLAELQLRTLWEEIVARDIAFDVLAPPTYAYSAFVRTITAMPVRMRRN</sequence>
<dbReference type="PANTHER" id="PTHR46696">
    <property type="entry name" value="P450, PUTATIVE (EUROFUNG)-RELATED"/>
    <property type="match status" value="1"/>
</dbReference>
<keyword evidence="2" id="KW-0479">Metal-binding</keyword>
<keyword evidence="4" id="KW-1185">Reference proteome</keyword>
<name>A0A7W6C3B6_9SPHN</name>
<dbReference type="RefSeq" id="WP_183618142.1">
    <property type="nucleotide sequence ID" value="NZ_JACIDY010000008.1"/>
</dbReference>
<keyword evidence="2" id="KW-0408">Iron</keyword>
<dbReference type="Gene3D" id="1.10.630.10">
    <property type="entry name" value="Cytochrome P450"/>
    <property type="match status" value="1"/>
</dbReference>
<reference evidence="3 4" key="1">
    <citation type="submission" date="2020-08" db="EMBL/GenBank/DDBJ databases">
        <title>Genomic Encyclopedia of Type Strains, Phase IV (KMG-IV): sequencing the most valuable type-strain genomes for metagenomic binning, comparative biology and taxonomic classification.</title>
        <authorList>
            <person name="Goeker M."/>
        </authorList>
    </citation>
    <scope>NUCLEOTIDE SEQUENCE [LARGE SCALE GENOMIC DNA]</scope>
    <source>
        <strain evidence="3 4">DSM 27568</strain>
    </source>
</reference>
<dbReference type="GO" id="GO:0020037">
    <property type="term" value="F:heme binding"/>
    <property type="evidence" value="ECO:0007669"/>
    <property type="project" value="InterPro"/>
</dbReference>
<dbReference type="AlphaFoldDB" id="A0A7W6C3B6"/>
<dbReference type="GO" id="GO:0005506">
    <property type="term" value="F:iron ion binding"/>
    <property type="evidence" value="ECO:0007669"/>
    <property type="project" value="InterPro"/>
</dbReference>
<dbReference type="EMBL" id="JACIDY010000008">
    <property type="protein sequence ID" value="MBB3941375.1"/>
    <property type="molecule type" value="Genomic_DNA"/>
</dbReference>
<dbReference type="InterPro" id="IPR002397">
    <property type="entry name" value="Cyt_P450_B"/>
</dbReference>
<dbReference type="Proteomes" id="UP000561459">
    <property type="component" value="Unassembled WGS sequence"/>
</dbReference>
<evidence type="ECO:0000256" key="2">
    <source>
        <dbReference type="RuleBase" id="RU000461"/>
    </source>
</evidence>
<organism evidence="3 4">
    <name type="scientific">Novosphingobium fluoreni</name>
    <dbReference type="NCBI Taxonomy" id="1391222"/>
    <lineage>
        <taxon>Bacteria</taxon>
        <taxon>Pseudomonadati</taxon>
        <taxon>Pseudomonadota</taxon>
        <taxon>Alphaproteobacteria</taxon>
        <taxon>Sphingomonadales</taxon>
        <taxon>Sphingomonadaceae</taxon>
        <taxon>Novosphingobium</taxon>
    </lineage>
</organism>
<dbReference type="SUPFAM" id="SSF48264">
    <property type="entry name" value="Cytochrome P450"/>
    <property type="match status" value="1"/>
</dbReference>
<dbReference type="GO" id="GO:0016705">
    <property type="term" value="F:oxidoreductase activity, acting on paired donors, with incorporation or reduction of molecular oxygen"/>
    <property type="evidence" value="ECO:0007669"/>
    <property type="project" value="InterPro"/>
</dbReference>
<accession>A0A7W6C3B6</accession>
<proteinExistence type="inferred from homology"/>
<evidence type="ECO:0000313" key="3">
    <source>
        <dbReference type="EMBL" id="MBB3941375.1"/>
    </source>
</evidence>
<dbReference type="GO" id="GO:0004497">
    <property type="term" value="F:monooxygenase activity"/>
    <property type="evidence" value="ECO:0007669"/>
    <property type="project" value="UniProtKB-KW"/>
</dbReference>
<comment type="caution">
    <text evidence="3">The sequence shown here is derived from an EMBL/GenBank/DDBJ whole genome shotgun (WGS) entry which is preliminary data.</text>
</comment>
<dbReference type="PRINTS" id="PR00359">
    <property type="entry name" value="BP450"/>
</dbReference>
<dbReference type="CDD" id="cd11033">
    <property type="entry name" value="CYP142-like"/>
    <property type="match status" value="1"/>
</dbReference>
<keyword evidence="2" id="KW-0503">Monooxygenase</keyword>
<keyword evidence="2" id="KW-0560">Oxidoreductase</keyword>
<dbReference type="InterPro" id="IPR017972">
    <property type="entry name" value="Cyt_P450_CS"/>
</dbReference>
<dbReference type="PROSITE" id="PS00086">
    <property type="entry name" value="CYTOCHROME_P450"/>
    <property type="match status" value="1"/>
</dbReference>
<keyword evidence="2" id="KW-0349">Heme</keyword>
<gene>
    <name evidence="3" type="ORF">GGR39_003051</name>
</gene>